<dbReference type="OMA" id="DNEADCA"/>
<organism evidence="1 2">
    <name type="scientific">Pyrococcus horikoshii</name>
    <dbReference type="NCBI Taxonomy" id="53953"/>
    <lineage>
        <taxon>Archaea</taxon>
        <taxon>Methanobacteriati</taxon>
        <taxon>Methanobacteriota</taxon>
        <taxon>Thermococci</taxon>
        <taxon>Thermococcales</taxon>
        <taxon>Thermococcaceae</taxon>
        <taxon>Pyrococcus</taxon>
    </lineage>
</organism>
<dbReference type="Gene3D" id="3.40.50.12090">
    <property type="match status" value="1"/>
</dbReference>
<dbReference type="AlphaFoldDB" id="A0A832T948"/>
<dbReference type="Proteomes" id="UP000617544">
    <property type="component" value="Unassembled WGS sequence"/>
</dbReference>
<reference evidence="1" key="1">
    <citation type="journal article" date="2020" name="bioRxiv">
        <title>A rank-normalized archaeal taxonomy based on genome phylogeny resolves widespread incomplete and uneven classifications.</title>
        <authorList>
            <person name="Rinke C."/>
            <person name="Chuvochina M."/>
            <person name="Mussig A.J."/>
            <person name="Chaumeil P.-A."/>
            <person name="Waite D.W."/>
            <person name="Whitman W.B."/>
            <person name="Parks D.H."/>
            <person name="Hugenholtz P."/>
        </authorList>
    </citation>
    <scope>NUCLEOTIDE SEQUENCE</scope>
    <source>
        <strain evidence="1">UBA8834</strain>
    </source>
</reference>
<name>A0A832T948_PYRHR</name>
<proteinExistence type="predicted"/>
<evidence type="ECO:0000313" key="1">
    <source>
        <dbReference type="EMBL" id="HII60643.1"/>
    </source>
</evidence>
<dbReference type="EMBL" id="DUJN01000002">
    <property type="protein sequence ID" value="HII60643.1"/>
    <property type="molecule type" value="Genomic_DNA"/>
</dbReference>
<accession>A0A832T948</accession>
<sequence length="367" mass="41036">MRRLLGIFVALVVAFSIAAIPAVSAQDQGTSTIVILSSDNEADMTLAQKIAEILNATLVTTPWGVYNETVLDEIVNLTPDLVIIIGGPIAVPPIYEEALKDFNVTVLRAGGVDRAETCKKAFEIIRERFPRAFENVTVVVVYGWDYPALMEALKERGIVPLIIKNTTIEDLRKFRKIKIIRSRYAERVMRELKKKLGNNTKEVTVNVTAEIAKRAIKLAEDRLKVAKEVAKNSSKPNVDVLLVNAERDLELAKKAYEEGKYGRAFGLATAARNISEAIIKSATENSQKKLNIGVIRLKIEIRVLERVLNKLKERGVDVSIEEGLLLQAKSALSKGDFRLAKTLIVLIHRELWRDIRELHKAKHKTRG</sequence>
<comment type="caution">
    <text evidence="1">The sequence shown here is derived from an EMBL/GenBank/DDBJ whole genome shotgun (WGS) entry which is preliminary data.</text>
</comment>
<dbReference type="RefSeq" id="WP_010885740.1">
    <property type="nucleotide sequence ID" value="NZ_DUJN01000002.1"/>
</dbReference>
<gene>
    <name evidence="1" type="ORF">HA331_02600</name>
</gene>
<dbReference type="GeneID" id="1442521"/>
<protein>
    <submittedName>
        <fullName evidence="1">Cell wall-binding repeat-containing protein</fullName>
    </submittedName>
</protein>
<evidence type="ECO:0000313" key="2">
    <source>
        <dbReference type="Proteomes" id="UP000617544"/>
    </source>
</evidence>